<feature type="domain" description="Peptidase M1 membrane alanine aminopeptidase" evidence="2">
    <location>
        <begin position="354"/>
        <end position="560"/>
    </location>
</feature>
<reference evidence="3 4" key="1">
    <citation type="journal article" date="2006" name="Int. J. Syst. Evol. Microbiol.">
        <title>Dyella yeojuensis sp. nov., isolated from greenhouse soil in Korea.</title>
        <authorList>
            <person name="Kim B.Y."/>
            <person name="Weon H.Y."/>
            <person name="Lee K.H."/>
            <person name="Seok S.J."/>
            <person name="Kwon S.W."/>
            <person name="Go S.J."/>
            <person name="Stackebrandt E."/>
        </authorList>
    </citation>
    <scope>NUCLEOTIDE SEQUENCE [LARGE SCALE GENOMIC DNA]</scope>
    <source>
        <strain evidence="3 4">DSM 17673</strain>
    </source>
</reference>
<dbReference type="CDD" id="cd09604">
    <property type="entry name" value="M1_APN_like"/>
    <property type="match status" value="1"/>
</dbReference>
<dbReference type="GO" id="GO:0008270">
    <property type="term" value="F:zinc ion binding"/>
    <property type="evidence" value="ECO:0007669"/>
    <property type="project" value="InterPro"/>
</dbReference>
<dbReference type="AlphaFoldDB" id="A0A7X5QTY5"/>
<dbReference type="InterPro" id="IPR027268">
    <property type="entry name" value="Peptidase_M4/M1_CTD_sf"/>
</dbReference>
<dbReference type="Proteomes" id="UP000518878">
    <property type="component" value="Unassembled WGS sequence"/>
</dbReference>
<dbReference type="EMBL" id="JAAQTL010000001">
    <property type="protein sequence ID" value="NID15240.1"/>
    <property type="molecule type" value="Genomic_DNA"/>
</dbReference>
<dbReference type="Pfam" id="PF01433">
    <property type="entry name" value="Peptidase_M1"/>
    <property type="match status" value="1"/>
</dbReference>
<evidence type="ECO:0000313" key="3">
    <source>
        <dbReference type="EMBL" id="NID15240.1"/>
    </source>
</evidence>
<feature type="region of interest" description="Disordered" evidence="1">
    <location>
        <begin position="590"/>
        <end position="626"/>
    </location>
</feature>
<comment type="caution">
    <text evidence="3">The sequence shown here is derived from an EMBL/GenBank/DDBJ whole genome shotgun (WGS) entry which is preliminary data.</text>
</comment>
<evidence type="ECO:0000256" key="1">
    <source>
        <dbReference type="SAM" id="MobiDB-lite"/>
    </source>
</evidence>
<proteinExistence type="predicted"/>
<gene>
    <name evidence="3" type="ORF">HBF32_07165</name>
</gene>
<dbReference type="InterPro" id="IPR014782">
    <property type="entry name" value="Peptidase_M1_dom"/>
</dbReference>
<organism evidence="3 4">
    <name type="scientific">Luteibacter yeojuensis</name>
    <dbReference type="NCBI Taxonomy" id="345309"/>
    <lineage>
        <taxon>Bacteria</taxon>
        <taxon>Pseudomonadati</taxon>
        <taxon>Pseudomonadota</taxon>
        <taxon>Gammaproteobacteria</taxon>
        <taxon>Lysobacterales</taxon>
        <taxon>Rhodanobacteraceae</taxon>
        <taxon>Luteibacter</taxon>
    </lineage>
</organism>
<evidence type="ECO:0000259" key="2">
    <source>
        <dbReference type="Pfam" id="PF01433"/>
    </source>
</evidence>
<feature type="compositionally biased region" description="Basic and acidic residues" evidence="1">
    <location>
        <begin position="603"/>
        <end position="618"/>
    </location>
</feature>
<protein>
    <submittedName>
        <fullName evidence="3">M1 family metallopeptidase</fullName>
    </submittedName>
</protein>
<name>A0A7X5QTY5_9GAMM</name>
<sequence length="727" mass="80725">MLCAGGAWAQDAPAPAASAAPAVAPTSEAPPAEIPFALPHAGFVRVPSAPTAWGGPRTGSEATLSDRVVSYRIQARLDPVKHTVDGQQQLTWRNRSDRPVSAVFLHLYLNAFEGEGSTFFTERRLLAAHGGSRGIAPVKKGEWGYIDLGNVEQDGAALKWRYVHPDGGPQTDHTVVRVDLAQPVPAGGSVTLDMNFHSQLPRVIIRTGYVGKFHMVGQWFPKIGVLELPGERGAAEPRWNVHEFHFNSEFYADFGEYDVRVTAPKDYLVAAVGEQQGDPTPEGNDLTWHFIQGDVHDFAWMAAPGYKTLDGEYTGPGSPRVKVRVVYPPEYEASAKPVLKASIDSLAYFSGTLGPYPYKTLTAVVPPFNASEAGGMEYPTFFTAESFVKVKPKTLDEYLLDFVTIHEFGHGYFYGLLASNEFEEPMLDEGLNEYWDDRMLRERGQKVYLTKPLLQFFGVEPPLDAFMLERMTGTLRHPSDPLGQNAWDRLSSADYGTVYSRTATAMHDLEERLGKEVTEKAFRQYYATWHFRHPGIGDLQATLAAVSGKPEVVAQVFDQYVYGTERIDDRVSDIVSEEVLPLAGTRVKDGHREELSSEDNDEAIEKQRDAWKKAHPDAKPGTGPFPWKTIVTVRRDASPVPQTLKVTFMDGSVETVRWDDDRRWARFAFVKPVKAASAELDPERKIYLDSNKLNDSRTVEANHAASNRWGADFAALLQGIYALLGTL</sequence>
<dbReference type="Gene3D" id="1.10.390.10">
    <property type="entry name" value="Neutral Protease Domain 2"/>
    <property type="match status" value="1"/>
</dbReference>
<dbReference type="GO" id="GO:0008237">
    <property type="term" value="F:metallopeptidase activity"/>
    <property type="evidence" value="ECO:0007669"/>
    <property type="project" value="InterPro"/>
</dbReference>
<evidence type="ECO:0000313" key="4">
    <source>
        <dbReference type="Proteomes" id="UP000518878"/>
    </source>
</evidence>
<dbReference type="SUPFAM" id="SSF55486">
    <property type="entry name" value="Metalloproteases ('zincins'), catalytic domain"/>
    <property type="match status" value="1"/>
</dbReference>
<accession>A0A7X5QTY5</accession>
<keyword evidence="4" id="KW-1185">Reference proteome</keyword>